<dbReference type="PANTHER" id="PTHR22930">
    <property type="match status" value="1"/>
</dbReference>
<dbReference type="AlphaFoldDB" id="A0AAV3R9P2"/>
<gene>
    <name evidence="2" type="ORF">LIER_26799</name>
</gene>
<feature type="chain" id="PRO_5043315635" description="Nuclease HARBI1" evidence="1">
    <location>
        <begin position="20"/>
        <end position="173"/>
    </location>
</feature>
<evidence type="ECO:0000313" key="2">
    <source>
        <dbReference type="EMBL" id="GAA0173119.1"/>
    </source>
</evidence>
<reference evidence="2 3" key="1">
    <citation type="submission" date="2024-01" db="EMBL/GenBank/DDBJ databases">
        <title>The complete chloroplast genome sequence of Lithospermum erythrorhizon: insights into the phylogenetic relationship among Boraginaceae species and the maternal lineages of purple gromwells.</title>
        <authorList>
            <person name="Okada T."/>
            <person name="Watanabe K."/>
        </authorList>
    </citation>
    <scope>NUCLEOTIDE SEQUENCE [LARGE SCALE GENOMIC DNA]</scope>
</reference>
<comment type="caution">
    <text evidence="2">The sequence shown here is derived from an EMBL/GenBank/DDBJ whole genome shotgun (WGS) entry which is preliminary data.</text>
</comment>
<name>A0AAV3R9P2_LITER</name>
<keyword evidence="3" id="KW-1185">Reference proteome</keyword>
<keyword evidence="1" id="KW-0732">Signal</keyword>
<feature type="signal peptide" evidence="1">
    <location>
        <begin position="1"/>
        <end position="19"/>
    </location>
</feature>
<dbReference type="Proteomes" id="UP001454036">
    <property type="component" value="Unassembled WGS sequence"/>
</dbReference>
<dbReference type="EMBL" id="BAABME010008450">
    <property type="protein sequence ID" value="GAA0173119.1"/>
    <property type="molecule type" value="Genomic_DNA"/>
</dbReference>
<protein>
    <recommendedName>
        <fullName evidence="4">Nuclease HARBI1</fullName>
    </recommendedName>
</protein>
<organism evidence="2 3">
    <name type="scientific">Lithospermum erythrorhizon</name>
    <name type="common">Purple gromwell</name>
    <name type="synonym">Lithospermum officinale var. erythrorhizon</name>
    <dbReference type="NCBI Taxonomy" id="34254"/>
    <lineage>
        <taxon>Eukaryota</taxon>
        <taxon>Viridiplantae</taxon>
        <taxon>Streptophyta</taxon>
        <taxon>Embryophyta</taxon>
        <taxon>Tracheophyta</taxon>
        <taxon>Spermatophyta</taxon>
        <taxon>Magnoliopsida</taxon>
        <taxon>eudicotyledons</taxon>
        <taxon>Gunneridae</taxon>
        <taxon>Pentapetalae</taxon>
        <taxon>asterids</taxon>
        <taxon>lamiids</taxon>
        <taxon>Boraginales</taxon>
        <taxon>Boraginaceae</taxon>
        <taxon>Boraginoideae</taxon>
        <taxon>Lithospermeae</taxon>
        <taxon>Lithospermum</taxon>
    </lineage>
</organism>
<dbReference type="PANTHER" id="PTHR22930:SF268">
    <property type="entry name" value="NUCLEASE HARBI1"/>
    <property type="match status" value="1"/>
</dbReference>
<evidence type="ECO:0008006" key="4">
    <source>
        <dbReference type="Google" id="ProtNLM"/>
    </source>
</evidence>
<sequence length="173" mass="19728">MDNNNILFTLISCAVLVLEEMFIRQPDGSSTPAEIEDNPKFYPYFKGVIDGTHVRVKVSLSDAPKYRGRKYYTLQNILTACTFDLKFTYILAGWEGTVFDARILKNALKRPYGLKIPRDPDENMLRELDHELSSNNGLETGSTYNDLNDEVDAGRGQFLRHSIAVPIWQNYDA</sequence>
<evidence type="ECO:0000256" key="1">
    <source>
        <dbReference type="SAM" id="SignalP"/>
    </source>
</evidence>
<proteinExistence type="predicted"/>
<dbReference type="InterPro" id="IPR045249">
    <property type="entry name" value="HARBI1-like"/>
</dbReference>
<accession>A0AAV3R9P2</accession>
<evidence type="ECO:0000313" key="3">
    <source>
        <dbReference type="Proteomes" id="UP001454036"/>
    </source>
</evidence>